<evidence type="ECO:0000256" key="1">
    <source>
        <dbReference type="SAM" id="SignalP"/>
    </source>
</evidence>
<protein>
    <recommendedName>
        <fullName evidence="4">Lipoprotein</fullName>
    </recommendedName>
</protein>
<keyword evidence="1" id="KW-0732">Signal</keyword>
<proteinExistence type="predicted"/>
<organism evidence="2 3">
    <name type="scientific">Bremerella alba</name>
    <dbReference type="NCBI Taxonomy" id="980252"/>
    <lineage>
        <taxon>Bacteria</taxon>
        <taxon>Pseudomonadati</taxon>
        <taxon>Planctomycetota</taxon>
        <taxon>Planctomycetia</taxon>
        <taxon>Pirellulales</taxon>
        <taxon>Pirellulaceae</taxon>
        <taxon>Bremerella</taxon>
    </lineage>
</organism>
<feature type="chain" id="PRO_5031365018" description="Lipoprotein" evidence="1">
    <location>
        <begin position="20"/>
        <end position="116"/>
    </location>
</feature>
<accession>A0A7V9A893</accession>
<evidence type="ECO:0000313" key="3">
    <source>
        <dbReference type="Proteomes" id="UP000551616"/>
    </source>
</evidence>
<evidence type="ECO:0008006" key="4">
    <source>
        <dbReference type="Google" id="ProtNLM"/>
    </source>
</evidence>
<comment type="caution">
    <text evidence="2">The sequence shown here is derived from an EMBL/GenBank/DDBJ whole genome shotgun (WGS) entry which is preliminary data.</text>
</comment>
<gene>
    <name evidence="2" type="ORF">HOV93_33860</name>
</gene>
<keyword evidence="3" id="KW-1185">Reference proteome</keyword>
<name>A0A7V9A893_9BACT</name>
<dbReference type="EMBL" id="JABRWO010000009">
    <property type="protein sequence ID" value="MBA2116197.1"/>
    <property type="molecule type" value="Genomic_DNA"/>
</dbReference>
<dbReference type="AlphaFoldDB" id="A0A7V9A893"/>
<reference evidence="2 3" key="1">
    <citation type="submission" date="2020-05" db="EMBL/GenBank/DDBJ databases">
        <title>Bremerella alba sp. nov., a novel planctomycete isolated from the surface of the macroalga Fucus spiralis.</title>
        <authorList>
            <person name="Godinho O."/>
            <person name="Botelho R."/>
            <person name="Albuquerque L."/>
            <person name="Wiegand S."/>
            <person name="Da Costa M.S."/>
            <person name="Lobo-Da-Cunha A."/>
            <person name="Jogler C."/>
            <person name="Lage O.M."/>
        </authorList>
    </citation>
    <scope>NUCLEOTIDE SEQUENCE [LARGE SCALE GENOMIC DNA]</scope>
    <source>
        <strain evidence="2 3">FF15</strain>
    </source>
</reference>
<dbReference type="RefSeq" id="WP_207397616.1">
    <property type="nucleotide sequence ID" value="NZ_JABRWO010000009.1"/>
</dbReference>
<dbReference type="Proteomes" id="UP000551616">
    <property type="component" value="Unassembled WGS sequence"/>
</dbReference>
<sequence length="116" mass="12596">MFAPAKVLSLLLLSFSLLVATQSGCGAPADEPLGPEDIRLKITGANTDADRDAIEAELESMSDLPGNHNTSMRWATNQPLTIKFGPVADPQKFAEKVKFGTVDKIEDRTVFITYTK</sequence>
<evidence type="ECO:0000313" key="2">
    <source>
        <dbReference type="EMBL" id="MBA2116197.1"/>
    </source>
</evidence>
<feature type="signal peptide" evidence="1">
    <location>
        <begin position="1"/>
        <end position="19"/>
    </location>
</feature>